<dbReference type="RefSeq" id="XP_060351266.1">
    <property type="nucleotide sequence ID" value="XM_060489800.1"/>
</dbReference>
<proteinExistence type="predicted"/>
<sequence>MSESDAAVGASGHELRKAARPTIDEFDGGPQPSEPNDDQTSDSKSNPVSSTDQQQSYLRQHLLEMARTESVGNLETLRKLIKKYNLEVNVKDEDSGMTPLHIAAKGGLVGAVEELLRAGAELGTQDHACRTPLMTATEYRQEDVMERLLSPRPESADLKSQLETRNKLGVTPLLSATIDGFPEGVKLLINAGADCNAQTHPFNATPLIVAGSLGYQAIAVMLLDTRNSERCADLNLQDDDGDTALTSAVIGGHYEIAKSLLDANADFTIKNHQKKELFAFSK</sequence>
<accession>A0ABQ9SS27</accession>
<dbReference type="InterPro" id="IPR036770">
    <property type="entry name" value="Ankyrin_rpt-contain_sf"/>
</dbReference>
<feature type="repeat" description="ANK" evidence="3">
    <location>
        <begin position="95"/>
        <end position="127"/>
    </location>
</feature>
<gene>
    <name evidence="5" type="ORF">CPAR01_05522</name>
</gene>
<evidence type="ECO:0000256" key="4">
    <source>
        <dbReference type="SAM" id="MobiDB-lite"/>
    </source>
</evidence>
<evidence type="ECO:0000313" key="5">
    <source>
        <dbReference type="EMBL" id="KAK1542135.1"/>
    </source>
</evidence>
<dbReference type="PROSITE" id="PS50088">
    <property type="entry name" value="ANK_REPEAT"/>
    <property type="match status" value="3"/>
</dbReference>
<dbReference type="Gene3D" id="1.25.40.20">
    <property type="entry name" value="Ankyrin repeat-containing domain"/>
    <property type="match status" value="2"/>
</dbReference>
<dbReference type="GeneID" id="85373699"/>
<feature type="compositionally biased region" description="Polar residues" evidence="4">
    <location>
        <begin position="42"/>
        <end position="55"/>
    </location>
</feature>
<dbReference type="EMBL" id="MOPA01000004">
    <property type="protein sequence ID" value="KAK1542135.1"/>
    <property type="molecule type" value="Genomic_DNA"/>
</dbReference>
<dbReference type="SUPFAM" id="SSF48403">
    <property type="entry name" value="Ankyrin repeat"/>
    <property type="match status" value="1"/>
</dbReference>
<dbReference type="PROSITE" id="PS50297">
    <property type="entry name" value="ANK_REP_REGION"/>
    <property type="match status" value="3"/>
</dbReference>
<dbReference type="PANTHER" id="PTHR24173">
    <property type="entry name" value="ANKYRIN REPEAT CONTAINING"/>
    <property type="match status" value="1"/>
</dbReference>
<name>A0ABQ9SS27_9PEZI</name>
<dbReference type="PRINTS" id="PR01415">
    <property type="entry name" value="ANKYRIN"/>
</dbReference>
<reference evidence="5 6" key="1">
    <citation type="submission" date="2016-10" db="EMBL/GenBank/DDBJ databases">
        <title>The genome sequence of Colletotrichum fioriniae PJ7.</title>
        <authorList>
            <person name="Baroncelli R."/>
        </authorList>
    </citation>
    <scope>NUCLEOTIDE SEQUENCE [LARGE SCALE GENOMIC DNA]</scope>
    <source>
        <strain evidence="5 6">IMI 384185</strain>
    </source>
</reference>
<dbReference type="Proteomes" id="UP001241169">
    <property type="component" value="Unassembled WGS sequence"/>
</dbReference>
<keyword evidence="2 3" id="KW-0040">ANK repeat</keyword>
<feature type="repeat" description="ANK" evidence="3">
    <location>
        <begin position="240"/>
        <end position="272"/>
    </location>
</feature>
<dbReference type="Pfam" id="PF12796">
    <property type="entry name" value="Ank_2"/>
    <property type="match status" value="2"/>
</dbReference>
<keyword evidence="1" id="KW-0677">Repeat</keyword>
<keyword evidence="6" id="KW-1185">Reference proteome</keyword>
<comment type="caution">
    <text evidence="5">The sequence shown here is derived from an EMBL/GenBank/DDBJ whole genome shotgun (WGS) entry which is preliminary data.</text>
</comment>
<organism evidence="5 6">
    <name type="scientific">Colletotrichum paranaense</name>
    <dbReference type="NCBI Taxonomy" id="1914294"/>
    <lineage>
        <taxon>Eukaryota</taxon>
        <taxon>Fungi</taxon>
        <taxon>Dikarya</taxon>
        <taxon>Ascomycota</taxon>
        <taxon>Pezizomycotina</taxon>
        <taxon>Sordariomycetes</taxon>
        <taxon>Hypocreomycetidae</taxon>
        <taxon>Glomerellales</taxon>
        <taxon>Glomerellaceae</taxon>
        <taxon>Colletotrichum</taxon>
        <taxon>Colletotrichum acutatum species complex</taxon>
    </lineage>
</organism>
<evidence type="ECO:0000256" key="1">
    <source>
        <dbReference type="ARBA" id="ARBA00022737"/>
    </source>
</evidence>
<dbReference type="PANTHER" id="PTHR24173:SF74">
    <property type="entry name" value="ANKYRIN REPEAT DOMAIN-CONTAINING PROTEIN 16"/>
    <property type="match status" value="1"/>
</dbReference>
<evidence type="ECO:0008006" key="7">
    <source>
        <dbReference type="Google" id="ProtNLM"/>
    </source>
</evidence>
<protein>
    <recommendedName>
        <fullName evidence="7">Ankyrin repeat protein</fullName>
    </recommendedName>
</protein>
<dbReference type="InterPro" id="IPR002110">
    <property type="entry name" value="Ankyrin_rpt"/>
</dbReference>
<evidence type="ECO:0000313" key="6">
    <source>
        <dbReference type="Proteomes" id="UP001241169"/>
    </source>
</evidence>
<feature type="region of interest" description="Disordered" evidence="4">
    <location>
        <begin position="1"/>
        <end position="55"/>
    </location>
</feature>
<evidence type="ECO:0000256" key="3">
    <source>
        <dbReference type="PROSITE-ProRule" id="PRU00023"/>
    </source>
</evidence>
<evidence type="ECO:0000256" key="2">
    <source>
        <dbReference type="ARBA" id="ARBA00023043"/>
    </source>
</evidence>
<dbReference type="SMART" id="SM00248">
    <property type="entry name" value="ANK"/>
    <property type="match status" value="5"/>
</dbReference>
<feature type="repeat" description="ANK" evidence="3">
    <location>
        <begin position="168"/>
        <end position="200"/>
    </location>
</feature>